<evidence type="ECO:0000256" key="4">
    <source>
        <dbReference type="SAM" id="MobiDB-lite"/>
    </source>
</evidence>
<dbReference type="AlphaFoldDB" id="A0A0G4F8E1"/>
<dbReference type="PANTHER" id="PTHR48090:SF10">
    <property type="entry name" value="GLUCOSYL-3-PHOSPHOGLYCERATE SYNTHASE"/>
    <property type="match status" value="1"/>
</dbReference>
<feature type="region of interest" description="Disordered" evidence="4">
    <location>
        <begin position="418"/>
        <end position="523"/>
    </location>
</feature>
<protein>
    <recommendedName>
        <fullName evidence="5">Mannosylglycerate synthase GT domain-containing protein</fullName>
    </recommendedName>
</protein>
<proteinExistence type="inferred from homology"/>
<evidence type="ECO:0000313" key="6">
    <source>
        <dbReference type="EMBL" id="CEM08812.1"/>
    </source>
</evidence>
<sequence length="523" mass="57004">MSTPSDKYDVVIGLPSYNEVDSIAKVTKAADEGCSRFFAGKRCLLINADCLSDDETRAIFQQTPTKADKKVLTTAIPAEGKGAALRLIFHEVLSSDAQWCITLDTDLETLCAGWLGTFAHALMEGADFVAPRYRRHRLDGTITNLVCFPVVCAAYGVHLRQPIGGDFGFSAAAVHAFFDNADAWPKAASKYGIDILMSSSCLAAGLKIAEAELPPKVHKPSLPKLKPMSEQVISTLLAQLVRAAFTERLSLPSKEKEEANLSDLRPSVPLTLWQGAESLSDVPEISVDPSCLSEAARELWETRKEVFFRVLPPHLYSALELSVAVEGGVWTDKRGWAEILGWAVGEAVFLGNEKREGRDRDPKSSDEEKMKDVTAVVQVAFLSRAADHIREVAGKTNEDAETCVWGGADTLRQVVSEQGRKENLASPDRKKESECAPPLLSTEEEGKKPSSSLTPLVLEVSQGLDEGHGEGQKVCRDSRKSSAETVDTPTERGGADKEKERDTGTKVEKGTRKTGETFPMRIQ</sequence>
<dbReference type="VEuPathDB" id="CryptoDB:Cvel_15698"/>
<dbReference type="Gene3D" id="3.90.550.10">
    <property type="entry name" value="Spore Coat Polysaccharide Biosynthesis Protein SpsA, Chain A"/>
    <property type="match status" value="1"/>
</dbReference>
<reference evidence="6" key="1">
    <citation type="submission" date="2014-11" db="EMBL/GenBank/DDBJ databases">
        <authorList>
            <person name="Otto D Thomas"/>
            <person name="Naeem Raeece"/>
        </authorList>
    </citation>
    <scope>NUCLEOTIDE SEQUENCE</scope>
</reference>
<dbReference type="InterPro" id="IPR050256">
    <property type="entry name" value="Glycosyltransferase_2"/>
</dbReference>
<organism evidence="6">
    <name type="scientific">Chromera velia CCMP2878</name>
    <dbReference type="NCBI Taxonomy" id="1169474"/>
    <lineage>
        <taxon>Eukaryota</taxon>
        <taxon>Sar</taxon>
        <taxon>Alveolata</taxon>
        <taxon>Colpodellida</taxon>
        <taxon>Chromeraceae</taxon>
        <taxon>Chromera</taxon>
    </lineage>
</organism>
<evidence type="ECO:0000256" key="3">
    <source>
        <dbReference type="ARBA" id="ARBA00022679"/>
    </source>
</evidence>
<evidence type="ECO:0000259" key="5">
    <source>
        <dbReference type="Pfam" id="PF21969"/>
    </source>
</evidence>
<evidence type="ECO:0000256" key="2">
    <source>
        <dbReference type="ARBA" id="ARBA00022676"/>
    </source>
</evidence>
<dbReference type="InterPro" id="IPR054145">
    <property type="entry name" value="MGS_GT"/>
</dbReference>
<comment type="similarity">
    <text evidence="1">Belongs to the glycosyltransferase 2 family.</text>
</comment>
<feature type="compositionally biased region" description="Basic and acidic residues" evidence="4">
    <location>
        <begin position="489"/>
        <end position="515"/>
    </location>
</feature>
<feature type="domain" description="Mannosylglycerate synthase GT" evidence="5">
    <location>
        <begin position="79"/>
        <end position="214"/>
    </location>
</feature>
<dbReference type="InterPro" id="IPR029044">
    <property type="entry name" value="Nucleotide-diphossugar_trans"/>
</dbReference>
<keyword evidence="3" id="KW-0808">Transferase</keyword>
<dbReference type="SUPFAM" id="SSF53448">
    <property type="entry name" value="Nucleotide-diphospho-sugar transferases"/>
    <property type="match status" value="1"/>
</dbReference>
<dbReference type="PANTHER" id="PTHR48090">
    <property type="entry name" value="UNDECAPRENYL-PHOSPHATE 4-DEOXY-4-FORMAMIDO-L-ARABINOSE TRANSFERASE-RELATED"/>
    <property type="match status" value="1"/>
</dbReference>
<evidence type="ECO:0000256" key="1">
    <source>
        <dbReference type="ARBA" id="ARBA00006739"/>
    </source>
</evidence>
<feature type="compositionally biased region" description="Basic and acidic residues" evidence="4">
    <location>
        <begin position="418"/>
        <end position="434"/>
    </location>
</feature>
<accession>A0A0G4F8E1</accession>
<dbReference type="GO" id="GO:0016757">
    <property type="term" value="F:glycosyltransferase activity"/>
    <property type="evidence" value="ECO:0007669"/>
    <property type="project" value="UniProtKB-KW"/>
</dbReference>
<name>A0A0G4F8E1_9ALVE</name>
<dbReference type="EMBL" id="CDMZ01000190">
    <property type="protein sequence ID" value="CEM08812.1"/>
    <property type="molecule type" value="Genomic_DNA"/>
</dbReference>
<feature type="compositionally biased region" description="Basic and acidic residues" evidence="4">
    <location>
        <begin position="465"/>
        <end position="482"/>
    </location>
</feature>
<dbReference type="Pfam" id="PF21969">
    <property type="entry name" value="MGS_GT"/>
    <property type="match status" value="1"/>
</dbReference>
<keyword evidence="2" id="KW-0328">Glycosyltransferase</keyword>
<gene>
    <name evidence="6" type="ORF">Cvel_15698</name>
</gene>